<dbReference type="AlphaFoldDB" id="A0A5E4EZI1"/>
<proteinExistence type="predicted"/>
<dbReference type="Pfam" id="PF18052">
    <property type="entry name" value="Rx_N"/>
    <property type="match status" value="1"/>
</dbReference>
<feature type="domain" description="Disease resistance N-terminal" evidence="5">
    <location>
        <begin position="12"/>
        <end position="97"/>
    </location>
</feature>
<dbReference type="PANTHER" id="PTHR19338:SF73">
    <property type="entry name" value="DISEASE RESISTANCE PROTEIN RGA2-LIKE"/>
    <property type="match status" value="1"/>
</dbReference>
<evidence type="ECO:0000259" key="4">
    <source>
        <dbReference type="Pfam" id="PF00931"/>
    </source>
</evidence>
<evidence type="ECO:0000259" key="5">
    <source>
        <dbReference type="Pfam" id="PF18052"/>
    </source>
</evidence>
<keyword evidence="1" id="KW-0677">Repeat</keyword>
<dbReference type="Gene3D" id="1.20.5.4130">
    <property type="match status" value="1"/>
</dbReference>
<evidence type="ECO:0000256" key="3">
    <source>
        <dbReference type="ARBA" id="ARBA00022821"/>
    </source>
</evidence>
<evidence type="ECO:0000256" key="2">
    <source>
        <dbReference type="ARBA" id="ARBA00022741"/>
    </source>
</evidence>
<keyword evidence="3" id="KW-0611">Plant defense</keyword>
<dbReference type="Proteomes" id="UP000327085">
    <property type="component" value="Chromosome 3"/>
</dbReference>
<keyword evidence="2" id="KW-0547">Nucleotide-binding</keyword>
<dbReference type="PANTHER" id="PTHR19338">
    <property type="entry name" value="TRANSLOCASE OF INNER MITOCHONDRIAL MEMBRANE 13 HOMOLOG"/>
    <property type="match status" value="1"/>
</dbReference>
<dbReference type="Gramene" id="VVA21197">
    <property type="protein sequence ID" value="VVA21197"/>
    <property type="gene ID" value="Prudul26B012805"/>
</dbReference>
<sequence length="211" mass="23601">MAEIFLTFAAEEILKKVASLAAQEFNLAWGFKAELTRLSESLNMIQDILSDAVEQPQGRGKAVEEWVKKLKHIAYDADDVLDEFKYEDLRSKVGLRNQIHIKIINASLVNLENRAFVIGLVAKNVMATTQYVPRGIVGDRETNSFLDKDENIVGRKEVVSSIITTLINSKNVENVSIMAIVGMPGLGKATLANSVYNEFETNRHFDKKICL</sequence>
<dbReference type="InterPro" id="IPR027417">
    <property type="entry name" value="P-loop_NTPase"/>
</dbReference>
<dbReference type="InterPro" id="IPR038005">
    <property type="entry name" value="RX-like_CC"/>
</dbReference>
<gene>
    <name evidence="6" type="ORF">ALMOND_2B012805</name>
</gene>
<dbReference type="GO" id="GO:0043531">
    <property type="term" value="F:ADP binding"/>
    <property type="evidence" value="ECO:0007669"/>
    <property type="project" value="InterPro"/>
</dbReference>
<dbReference type="InterPro" id="IPR041118">
    <property type="entry name" value="Rx_N"/>
</dbReference>
<reference evidence="7" key="1">
    <citation type="journal article" date="2020" name="Plant J.">
        <title>Transposons played a major role in the diversification between the closely related almond and peach genomes: results from the almond genome sequence.</title>
        <authorList>
            <person name="Alioto T."/>
            <person name="Alexiou K.G."/>
            <person name="Bardil A."/>
            <person name="Barteri F."/>
            <person name="Castanera R."/>
            <person name="Cruz F."/>
            <person name="Dhingra A."/>
            <person name="Duval H."/>
            <person name="Fernandez I Marti A."/>
            <person name="Frias L."/>
            <person name="Galan B."/>
            <person name="Garcia J.L."/>
            <person name="Howad W."/>
            <person name="Gomez-Garrido J."/>
            <person name="Gut M."/>
            <person name="Julca I."/>
            <person name="Morata J."/>
            <person name="Puigdomenech P."/>
            <person name="Ribeca P."/>
            <person name="Rubio Cabetas M.J."/>
            <person name="Vlasova A."/>
            <person name="Wirthensohn M."/>
            <person name="Garcia-Mas J."/>
            <person name="Gabaldon T."/>
            <person name="Casacuberta J.M."/>
            <person name="Arus P."/>
        </authorList>
    </citation>
    <scope>NUCLEOTIDE SEQUENCE [LARGE SCALE GENOMIC DNA]</scope>
    <source>
        <strain evidence="7">cv. Texas</strain>
    </source>
</reference>
<feature type="domain" description="NB-ARC" evidence="4">
    <location>
        <begin position="156"/>
        <end position="208"/>
    </location>
</feature>
<organism evidence="6 7">
    <name type="scientific">Prunus dulcis</name>
    <name type="common">Almond</name>
    <name type="synonym">Amygdalus dulcis</name>
    <dbReference type="NCBI Taxonomy" id="3755"/>
    <lineage>
        <taxon>Eukaryota</taxon>
        <taxon>Viridiplantae</taxon>
        <taxon>Streptophyta</taxon>
        <taxon>Embryophyta</taxon>
        <taxon>Tracheophyta</taxon>
        <taxon>Spermatophyta</taxon>
        <taxon>Magnoliopsida</taxon>
        <taxon>eudicotyledons</taxon>
        <taxon>Gunneridae</taxon>
        <taxon>Pentapetalae</taxon>
        <taxon>rosids</taxon>
        <taxon>fabids</taxon>
        <taxon>Rosales</taxon>
        <taxon>Rosaceae</taxon>
        <taxon>Amygdaloideae</taxon>
        <taxon>Amygdaleae</taxon>
        <taxon>Prunus</taxon>
    </lineage>
</organism>
<dbReference type="Gene3D" id="3.40.50.300">
    <property type="entry name" value="P-loop containing nucleotide triphosphate hydrolases"/>
    <property type="match status" value="1"/>
</dbReference>
<evidence type="ECO:0000313" key="6">
    <source>
        <dbReference type="EMBL" id="VVA21197.1"/>
    </source>
</evidence>
<evidence type="ECO:0000313" key="7">
    <source>
        <dbReference type="Proteomes" id="UP000327085"/>
    </source>
</evidence>
<protein>
    <submittedName>
        <fullName evidence="6">PREDICTED: putative disease resistance</fullName>
    </submittedName>
</protein>
<dbReference type="SUPFAM" id="SSF52540">
    <property type="entry name" value="P-loop containing nucleoside triphosphate hydrolases"/>
    <property type="match status" value="1"/>
</dbReference>
<evidence type="ECO:0000256" key="1">
    <source>
        <dbReference type="ARBA" id="ARBA00022737"/>
    </source>
</evidence>
<accession>A0A5E4EZI1</accession>
<dbReference type="InterPro" id="IPR002182">
    <property type="entry name" value="NB-ARC"/>
</dbReference>
<dbReference type="EMBL" id="CABIKO010000050">
    <property type="protein sequence ID" value="VVA21197.1"/>
    <property type="molecule type" value="Genomic_DNA"/>
</dbReference>
<dbReference type="OMA" id="RARANWM"/>
<name>A0A5E4EZI1_PRUDU</name>
<dbReference type="CDD" id="cd14798">
    <property type="entry name" value="RX-CC_like"/>
    <property type="match status" value="1"/>
</dbReference>
<dbReference type="Pfam" id="PF00931">
    <property type="entry name" value="NB-ARC"/>
    <property type="match status" value="1"/>
</dbReference>
<dbReference type="GO" id="GO:0006952">
    <property type="term" value="P:defense response"/>
    <property type="evidence" value="ECO:0007669"/>
    <property type="project" value="UniProtKB-KW"/>
</dbReference>
<dbReference type="InParanoid" id="A0A5E4EZI1"/>